<evidence type="ECO:0000256" key="1">
    <source>
        <dbReference type="SAM" id="SignalP"/>
    </source>
</evidence>
<feature type="signal peptide" evidence="1">
    <location>
        <begin position="1"/>
        <end position="20"/>
    </location>
</feature>
<comment type="caution">
    <text evidence="2">The sequence shown here is derived from an EMBL/GenBank/DDBJ whole genome shotgun (WGS) entry which is preliminary data.</text>
</comment>
<name>A0A369VX88_9SPHN</name>
<dbReference type="OrthoDB" id="9150126at2"/>
<gene>
    <name evidence="2" type="ORF">DVW87_04870</name>
</gene>
<dbReference type="EMBL" id="QQNB01000001">
    <property type="protein sequence ID" value="RDE06996.1"/>
    <property type="molecule type" value="Genomic_DNA"/>
</dbReference>
<proteinExistence type="predicted"/>
<accession>A0A369VX88</accession>
<sequence length="140" mass="14315">MKLTIAVSLALAGLAPQGVAAQSATLTPAQAVAAAAAPGAGPVSGTFEFQVGSTGASGYDVYLNSDADYHAATNLTVVLHAEAVNALTKQLGGHPADMLTGKRIRVTGAAQRVAFPRRDGTQTFQTRIEVATADQIRILQ</sequence>
<keyword evidence="1" id="KW-0732">Signal</keyword>
<evidence type="ECO:0000313" key="2">
    <source>
        <dbReference type="EMBL" id="RDE06996.1"/>
    </source>
</evidence>
<dbReference type="Proteomes" id="UP000253918">
    <property type="component" value="Unassembled WGS sequence"/>
</dbReference>
<dbReference type="RefSeq" id="WP_114686576.1">
    <property type="nucleotide sequence ID" value="NZ_QQNB01000001.1"/>
</dbReference>
<keyword evidence="3" id="KW-1185">Reference proteome</keyword>
<reference evidence="2 3" key="1">
    <citation type="submission" date="2018-07" db="EMBL/GenBank/DDBJ databases">
        <title>a novel species of Sphingomonas isolated from the rhizosphere soil of Araceae plant.</title>
        <authorList>
            <person name="Zhiyong W."/>
            <person name="Qinglan Z."/>
            <person name="Zhiwei F."/>
            <person name="Ding X."/>
            <person name="Gejiao W."/>
            <person name="Shixue Z."/>
        </authorList>
    </citation>
    <scope>NUCLEOTIDE SEQUENCE [LARGE SCALE GENOMIC DNA]</scope>
    <source>
        <strain evidence="2 3">WZY 27</strain>
    </source>
</reference>
<organism evidence="2 3">
    <name type="scientific">Sphingomonas aracearum</name>
    <dbReference type="NCBI Taxonomy" id="2283317"/>
    <lineage>
        <taxon>Bacteria</taxon>
        <taxon>Pseudomonadati</taxon>
        <taxon>Pseudomonadota</taxon>
        <taxon>Alphaproteobacteria</taxon>
        <taxon>Sphingomonadales</taxon>
        <taxon>Sphingomonadaceae</taxon>
        <taxon>Sphingomonas</taxon>
    </lineage>
</organism>
<evidence type="ECO:0000313" key="3">
    <source>
        <dbReference type="Proteomes" id="UP000253918"/>
    </source>
</evidence>
<feature type="chain" id="PRO_5016621271" evidence="1">
    <location>
        <begin position="21"/>
        <end position="140"/>
    </location>
</feature>
<dbReference type="AlphaFoldDB" id="A0A369VX88"/>
<protein>
    <submittedName>
        <fullName evidence="2">Uncharacterized protein</fullName>
    </submittedName>
</protein>